<comment type="caution">
    <text evidence="3">The sequence shown here is derived from an EMBL/GenBank/DDBJ whole genome shotgun (WGS) entry which is preliminary data.</text>
</comment>
<keyword evidence="1" id="KW-0812">Transmembrane</keyword>
<keyword evidence="4" id="KW-1185">Reference proteome</keyword>
<feature type="transmembrane region" description="Helical" evidence="1">
    <location>
        <begin position="247"/>
        <end position="265"/>
    </location>
</feature>
<accession>A0ABV8GXU2</accession>
<feature type="transmembrane region" description="Helical" evidence="1">
    <location>
        <begin position="145"/>
        <end position="167"/>
    </location>
</feature>
<gene>
    <name evidence="3" type="ORF">ACFOUV_11880</name>
</gene>
<feature type="transmembrane region" description="Helical" evidence="1">
    <location>
        <begin position="343"/>
        <end position="364"/>
    </location>
</feature>
<dbReference type="Pfam" id="PF04235">
    <property type="entry name" value="DUF418"/>
    <property type="match status" value="1"/>
</dbReference>
<keyword evidence="1" id="KW-0472">Membrane</keyword>
<dbReference type="EMBL" id="JBHSAO010000008">
    <property type="protein sequence ID" value="MFC4024495.1"/>
    <property type="molecule type" value="Genomic_DNA"/>
</dbReference>
<dbReference type="InterPro" id="IPR007349">
    <property type="entry name" value="DUF418"/>
</dbReference>
<evidence type="ECO:0000313" key="4">
    <source>
        <dbReference type="Proteomes" id="UP001595772"/>
    </source>
</evidence>
<keyword evidence="1" id="KW-1133">Transmembrane helix</keyword>
<feature type="transmembrane region" description="Helical" evidence="1">
    <location>
        <begin position="277"/>
        <end position="295"/>
    </location>
</feature>
<reference evidence="4" key="1">
    <citation type="journal article" date="2019" name="Int. J. Syst. Evol. Microbiol.">
        <title>The Global Catalogue of Microorganisms (GCM) 10K type strain sequencing project: providing services to taxonomists for standard genome sequencing and annotation.</title>
        <authorList>
            <consortium name="The Broad Institute Genomics Platform"/>
            <consortium name="The Broad Institute Genome Sequencing Center for Infectious Disease"/>
            <person name="Wu L."/>
            <person name="Ma J."/>
        </authorList>
    </citation>
    <scope>NUCLEOTIDE SEQUENCE [LARGE SCALE GENOMIC DNA]</scope>
    <source>
        <strain evidence="4">IBRC-M 10703</strain>
    </source>
</reference>
<feature type="transmembrane region" description="Helical" evidence="1">
    <location>
        <begin position="20"/>
        <end position="41"/>
    </location>
</feature>
<proteinExistence type="predicted"/>
<evidence type="ECO:0000256" key="1">
    <source>
        <dbReference type="SAM" id="Phobius"/>
    </source>
</evidence>
<feature type="transmembrane region" description="Helical" evidence="1">
    <location>
        <begin position="100"/>
        <end position="117"/>
    </location>
</feature>
<dbReference type="RefSeq" id="WP_379496986.1">
    <property type="nucleotide sequence ID" value="NZ_JBHSAO010000008.1"/>
</dbReference>
<dbReference type="PANTHER" id="PTHR30590:SF2">
    <property type="entry name" value="INNER MEMBRANE PROTEIN"/>
    <property type="match status" value="1"/>
</dbReference>
<feature type="transmembrane region" description="Helical" evidence="1">
    <location>
        <begin position="123"/>
        <end position="140"/>
    </location>
</feature>
<feature type="transmembrane region" description="Helical" evidence="1">
    <location>
        <begin position="315"/>
        <end position="337"/>
    </location>
</feature>
<dbReference type="Proteomes" id="UP001595772">
    <property type="component" value="Unassembled WGS sequence"/>
</dbReference>
<dbReference type="InterPro" id="IPR052529">
    <property type="entry name" value="Bact_Transport_Assoc"/>
</dbReference>
<feature type="domain" description="DUF418" evidence="2">
    <location>
        <begin position="229"/>
        <end position="381"/>
    </location>
</feature>
<feature type="transmembrane region" description="Helical" evidence="1">
    <location>
        <begin position="61"/>
        <end position="80"/>
    </location>
</feature>
<evidence type="ECO:0000313" key="3">
    <source>
        <dbReference type="EMBL" id="MFC4024495.1"/>
    </source>
</evidence>
<feature type="transmembrane region" description="Helical" evidence="1">
    <location>
        <begin position="204"/>
        <end position="227"/>
    </location>
</feature>
<protein>
    <submittedName>
        <fullName evidence="3">DUF418 domain-containing protein</fullName>
    </submittedName>
</protein>
<organism evidence="3 4">
    <name type="scientific">Oceanobacillus longus</name>
    <dbReference type="NCBI Taxonomy" id="930120"/>
    <lineage>
        <taxon>Bacteria</taxon>
        <taxon>Bacillati</taxon>
        <taxon>Bacillota</taxon>
        <taxon>Bacilli</taxon>
        <taxon>Bacillales</taxon>
        <taxon>Bacillaceae</taxon>
        <taxon>Oceanobacillus</taxon>
    </lineage>
</organism>
<sequence>MGTNFSPIKENNRLVWIDAARGFAIFGIFIVNIGAFSAPYFMHGGAEQIWNSPLDLMTQGFIDVFFQASFYTLFSILFGFGIELLKDRLVARNADVQSFLFKRLIILIGFGIIHAFFIWHGDILLSYGLIGLLLLFFLNVRDHFLISWGVFLLVGSVGLLSLAMYGARNYLGGYSETVINQALTNYQSSSLLTIWSQNYDDWTYANGGIGFLFLAATLLPLFLLGMYIARKRWLHEPQKHAVTLKKIWLISLIAFVSIKMGPYLFGNPIWFSYIQDNIGGTASAIFYIVSITLLVRNKLGLKLVQPFISVGRMALTNYILQSVISFILFYGVGFGLYGMIRPAAGIAIVLIIFTIQVFFSKWWFTRFRFGPMEWIWRSLTYNSLQPFRKTSGKRGEDE</sequence>
<dbReference type="PANTHER" id="PTHR30590">
    <property type="entry name" value="INNER MEMBRANE PROTEIN"/>
    <property type="match status" value="1"/>
</dbReference>
<evidence type="ECO:0000259" key="2">
    <source>
        <dbReference type="Pfam" id="PF04235"/>
    </source>
</evidence>
<name>A0ABV8GXU2_9BACI</name>